<name>A0A6A4W562_AMPAM</name>
<keyword evidence="2" id="KW-1185">Reference proteome</keyword>
<reference evidence="1 2" key="1">
    <citation type="submission" date="2019-07" db="EMBL/GenBank/DDBJ databases">
        <title>Draft genome assembly of a fouling barnacle, Amphibalanus amphitrite (Darwin, 1854): The first reference genome for Thecostraca.</title>
        <authorList>
            <person name="Kim W."/>
        </authorList>
    </citation>
    <scope>NUCLEOTIDE SEQUENCE [LARGE SCALE GENOMIC DNA]</scope>
    <source>
        <strain evidence="1">SNU_AA5</strain>
        <tissue evidence="1">Soma without cirri and trophi</tissue>
    </source>
</reference>
<accession>A0A6A4W562</accession>
<gene>
    <name evidence="1" type="ORF">FJT64_005558</name>
</gene>
<comment type="caution">
    <text evidence="1">The sequence shown here is derived from an EMBL/GenBank/DDBJ whole genome shotgun (WGS) entry which is preliminary data.</text>
</comment>
<evidence type="ECO:0000313" key="1">
    <source>
        <dbReference type="EMBL" id="KAF0297011.1"/>
    </source>
</evidence>
<dbReference type="AlphaFoldDB" id="A0A6A4W562"/>
<evidence type="ECO:0000313" key="2">
    <source>
        <dbReference type="Proteomes" id="UP000440578"/>
    </source>
</evidence>
<dbReference type="EMBL" id="VIIS01001516">
    <property type="protein sequence ID" value="KAF0297011.1"/>
    <property type="molecule type" value="Genomic_DNA"/>
</dbReference>
<dbReference type="Gene3D" id="3.80.10.10">
    <property type="entry name" value="Ribonuclease Inhibitor"/>
    <property type="match status" value="1"/>
</dbReference>
<dbReference type="Proteomes" id="UP000440578">
    <property type="component" value="Unassembled WGS sequence"/>
</dbReference>
<dbReference type="SUPFAM" id="SSF52047">
    <property type="entry name" value="RNI-like"/>
    <property type="match status" value="1"/>
</dbReference>
<dbReference type="InterPro" id="IPR032675">
    <property type="entry name" value="LRR_dom_sf"/>
</dbReference>
<organism evidence="1 2">
    <name type="scientific">Amphibalanus amphitrite</name>
    <name type="common">Striped barnacle</name>
    <name type="synonym">Balanus amphitrite</name>
    <dbReference type="NCBI Taxonomy" id="1232801"/>
    <lineage>
        <taxon>Eukaryota</taxon>
        <taxon>Metazoa</taxon>
        <taxon>Ecdysozoa</taxon>
        <taxon>Arthropoda</taxon>
        <taxon>Crustacea</taxon>
        <taxon>Multicrustacea</taxon>
        <taxon>Cirripedia</taxon>
        <taxon>Thoracica</taxon>
        <taxon>Thoracicalcarea</taxon>
        <taxon>Balanomorpha</taxon>
        <taxon>Balanoidea</taxon>
        <taxon>Balanidae</taxon>
        <taxon>Amphibalaninae</taxon>
        <taxon>Amphibalanus</taxon>
    </lineage>
</organism>
<sequence length="301" mass="33009">MTSLQLVVRVKDQPDMTSLKAPIAETYTDIRLVADLRGFKLRVSALRRLARANASSLRELTLPAGIGDCQLEALLEPLEALGRLYVSPPVDSTGEWLRLLPKSLKTLEITADQQITRRNWRTSTVSNCTRKTIRSGMTRSPVSFYEYFYSKLSVGVQLATDKLLDQLSVLSNRQPDYQVTHLVILESPSVTPGALARLLASFTSLKWVKLGVVGATLETTLAALHGCSGLEVLYLTDPRPLTDIPALTESEVAAVSRMAVTCRKLEELCLTSSAVNCQAVLTALLKTYLGRTIGLYVPTES</sequence>
<protein>
    <submittedName>
        <fullName evidence="1">Uncharacterized protein</fullName>
    </submittedName>
</protein>
<proteinExistence type="predicted"/>